<gene>
    <name evidence="1" type="ORF">SAMN06296052_11517</name>
</gene>
<evidence type="ECO:0000313" key="2">
    <source>
        <dbReference type="Proteomes" id="UP000198432"/>
    </source>
</evidence>
<sequence>MFFYFSPGRPFRKQKIPARPAFPTHLFQLSPNRNVGKPKQSGALSFSAFKNLNLLDACHIPTQTLIACSF</sequence>
<accession>A0A239HWS1</accession>
<dbReference type="EMBL" id="FZOQ01000015">
    <property type="protein sequence ID" value="SNS85830.1"/>
    <property type="molecule type" value="Genomic_DNA"/>
</dbReference>
<dbReference type="AlphaFoldDB" id="A0A239HWS1"/>
<protein>
    <submittedName>
        <fullName evidence="1">Uncharacterized protein</fullName>
    </submittedName>
</protein>
<evidence type="ECO:0000313" key="1">
    <source>
        <dbReference type="EMBL" id="SNS85830.1"/>
    </source>
</evidence>
<keyword evidence="2" id="KW-1185">Reference proteome</keyword>
<dbReference type="Proteomes" id="UP000198432">
    <property type="component" value="Unassembled WGS sequence"/>
</dbReference>
<proteinExistence type="predicted"/>
<name>A0A239HWS1_9BACT</name>
<organism evidence="1 2">
    <name type="scientific">Pontibacter ummariensis</name>
    <dbReference type="NCBI Taxonomy" id="1610492"/>
    <lineage>
        <taxon>Bacteria</taxon>
        <taxon>Pseudomonadati</taxon>
        <taxon>Bacteroidota</taxon>
        <taxon>Cytophagia</taxon>
        <taxon>Cytophagales</taxon>
        <taxon>Hymenobacteraceae</taxon>
        <taxon>Pontibacter</taxon>
    </lineage>
</organism>
<reference evidence="2" key="1">
    <citation type="submission" date="2017-06" db="EMBL/GenBank/DDBJ databases">
        <authorList>
            <person name="Varghese N."/>
            <person name="Submissions S."/>
        </authorList>
    </citation>
    <scope>NUCLEOTIDE SEQUENCE [LARGE SCALE GENOMIC DNA]</scope>
    <source>
        <strain evidence="2">NKM1</strain>
    </source>
</reference>